<evidence type="ECO:0000256" key="2">
    <source>
        <dbReference type="ARBA" id="ARBA00022679"/>
    </source>
</evidence>
<organism evidence="7 8">
    <name type="scientific">Thalassiosira oceanica</name>
    <name type="common">Marine diatom</name>
    <dbReference type="NCBI Taxonomy" id="159749"/>
    <lineage>
        <taxon>Eukaryota</taxon>
        <taxon>Sar</taxon>
        <taxon>Stramenopiles</taxon>
        <taxon>Ochrophyta</taxon>
        <taxon>Bacillariophyta</taxon>
        <taxon>Coscinodiscophyceae</taxon>
        <taxon>Thalassiosirophycidae</taxon>
        <taxon>Thalassiosirales</taxon>
        <taxon>Thalassiosiraceae</taxon>
        <taxon>Thalassiosira</taxon>
    </lineage>
</organism>
<sequence>RADSTSALLVLALKLQGHSNSELSAARPQCFASSLQPGQAMRRSLSLSLSGVDDATEQAASDDGRATLYTLRASRTALTASPPGTSATRRDVTPFRKVSWRGRAAVDRSLRIVRKVASRDPSSRLQVTPGRMGKGKNTAADRKRRVPPGAPKPGDPDFLTPTQLRNRRKRKARKRGKEEDPSKSSEEQQQNGQKNSATLNKVDPSTRYLAKPLACPVVKSAKQFWRTTSYDGFKVYLGETQRWRTVSKLAVRPDEDGKVTIGLFAPNSHDVLPLPKCRMHHPSINKAVEVITKACHSLSVVPYREAGKSDEDDKGSGQLRYVAVNVERSTGAAQITLVWNESPPSDGAIDNPLLRKLASKIVSSSTASSAEVEEPPKKRRRGRRGGKTELKSTRANDGGKQTTTFKLHSLWINYHNSWKHSNAVFAFDSKCWKRVEGPSAVVEHLKFENARQLTNSDSLADPAPLDFKVPLHFPPNVFRQANLCFFTCIVARIRERTIKLKEDEVGDLICTELYGGVGTIGLHLSDLVTYLVSSDENPNNNTCFTKTVREFPPEVQSKLEYKRKDATAMVRSEKEMLSRSQVLIVDPPRKGLDEEVVDYICTGGHEQLKLVAYVSCGFKAFERDCKKITGSGKWRVEFAEGYILFPGSDAIETLAFFVPM</sequence>
<evidence type="ECO:0000256" key="3">
    <source>
        <dbReference type="ARBA" id="ARBA00022691"/>
    </source>
</evidence>
<feature type="binding site" evidence="4">
    <location>
        <position position="586"/>
    </location>
    <ligand>
        <name>S-adenosyl-L-methionine</name>
        <dbReference type="ChEBI" id="CHEBI:59789"/>
    </ligand>
</feature>
<keyword evidence="8" id="KW-1185">Reference proteome</keyword>
<dbReference type="InterPro" id="IPR010280">
    <property type="entry name" value="U5_MeTrfase_fam"/>
</dbReference>
<evidence type="ECO:0000256" key="1">
    <source>
        <dbReference type="ARBA" id="ARBA00022603"/>
    </source>
</evidence>
<dbReference type="OMA" id="HFPPNVF"/>
<dbReference type="AlphaFoldDB" id="K0TIL7"/>
<keyword evidence="1 4" id="KW-0489">Methyltransferase</keyword>
<dbReference type="Gene3D" id="3.40.50.150">
    <property type="entry name" value="Vaccinia Virus protein VP39"/>
    <property type="match status" value="1"/>
</dbReference>
<dbReference type="InterPro" id="IPR029063">
    <property type="entry name" value="SAM-dependent_MTases_sf"/>
</dbReference>
<evidence type="ECO:0000313" key="7">
    <source>
        <dbReference type="EMBL" id="EJK77450.1"/>
    </source>
</evidence>
<dbReference type="PANTHER" id="PTHR47548">
    <property type="entry name" value="BNAA06G32370D PROTEIN"/>
    <property type="match status" value="1"/>
</dbReference>
<keyword evidence="2 4" id="KW-0808">Transferase</keyword>
<feature type="region of interest" description="Disordered" evidence="6">
    <location>
        <begin position="365"/>
        <end position="400"/>
    </location>
</feature>
<dbReference type="InterPro" id="IPR030390">
    <property type="entry name" value="MeTrfase_TrmA_AS"/>
</dbReference>
<feature type="binding site" evidence="4">
    <location>
        <position position="514"/>
    </location>
    <ligand>
        <name>S-adenosyl-L-methionine</name>
        <dbReference type="ChEBI" id="CHEBI:59789"/>
    </ligand>
</feature>
<feature type="region of interest" description="Disordered" evidence="6">
    <location>
        <begin position="116"/>
        <end position="203"/>
    </location>
</feature>
<feature type="binding site" evidence="4">
    <location>
        <position position="480"/>
    </location>
    <ligand>
        <name>S-adenosyl-L-methionine</name>
        <dbReference type="ChEBI" id="CHEBI:59789"/>
    </ligand>
</feature>
<dbReference type="SUPFAM" id="SSF53335">
    <property type="entry name" value="S-adenosyl-L-methionine-dependent methyltransferases"/>
    <property type="match status" value="1"/>
</dbReference>
<dbReference type="GO" id="GO:0008173">
    <property type="term" value="F:RNA methyltransferase activity"/>
    <property type="evidence" value="ECO:0007669"/>
    <property type="project" value="InterPro"/>
</dbReference>
<dbReference type="Proteomes" id="UP000266841">
    <property type="component" value="Unassembled WGS sequence"/>
</dbReference>
<feature type="binding site" evidence="4">
    <location>
        <position position="535"/>
    </location>
    <ligand>
        <name>S-adenosyl-L-methionine</name>
        <dbReference type="ChEBI" id="CHEBI:59789"/>
    </ligand>
</feature>
<feature type="compositionally biased region" description="Basic and acidic residues" evidence="6">
    <location>
        <begin position="176"/>
        <end position="186"/>
    </location>
</feature>
<protein>
    <submittedName>
        <fullName evidence="7">Uncharacterized protein</fullName>
    </submittedName>
</protein>
<reference evidence="7 8" key="1">
    <citation type="journal article" date="2012" name="Genome Biol.">
        <title>Genome and low-iron response of an oceanic diatom adapted to chronic iron limitation.</title>
        <authorList>
            <person name="Lommer M."/>
            <person name="Specht M."/>
            <person name="Roy A.S."/>
            <person name="Kraemer L."/>
            <person name="Andreson R."/>
            <person name="Gutowska M.A."/>
            <person name="Wolf J."/>
            <person name="Bergner S.V."/>
            <person name="Schilhabel M.B."/>
            <person name="Klostermeier U.C."/>
            <person name="Beiko R.G."/>
            <person name="Rosenstiel P."/>
            <person name="Hippler M."/>
            <person name="Laroche J."/>
        </authorList>
    </citation>
    <scope>NUCLEOTIDE SEQUENCE [LARGE SCALE GENOMIC DNA]</scope>
    <source>
        <strain evidence="7 8">CCMP1005</strain>
    </source>
</reference>
<keyword evidence="3 4" id="KW-0949">S-adenosyl-L-methionine</keyword>
<comment type="caution">
    <text evidence="7">The sequence shown here is derived from an EMBL/GenBank/DDBJ whole genome shotgun (WGS) entry which is preliminary data.</text>
</comment>
<evidence type="ECO:0000256" key="5">
    <source>
        <dbReference type="PROSITE-ProRule" id="PRU10015"/>
    </source>
</evidence>
<evidence type="ECO:0000256" key="6">
    <source>
        <dbReference type="SAM" id="MobiDB-lite"/>
    </source>
</evidence>
<dbReference type="InterPro" id="IPR053304">
    <property type="entry name" value="RNA_M5U_MTase"/>
</dbReference>
<dbReference type="GO" id="GO:0006396">
    <property type="term" value="P:RNA processing"/>
    <property type="evidence" value="ECO:0007669"/>
    <property type="project" value="InterPro"/>
</dbReference>
<dbReference type="PANTHER" id="PTHR47548:SF1">
    <property type="entry name" value="S-ADENOSYL-L-METHIONINE-DEPENDENT METHYLTRANSFERASES SUPERFAMILY PROTEIN"/>
    <property type="match status" value="1"/>
</dbReference>
<dbReference type="eggNOG" id="ENOG502QTKF">
    <property type="taxonomic scope" value="Eukaryota"/>
</dbReference>
<accession>K0TIL7</accession>
<dbReference type="OrthoDB" id="10250660at2759"/>
<dbReference type="EMBL" id="AGNL01000865">
    <property type="protein sequence ID" value="EJK77450.1"/>
    <property type="molecule type" value="Genomic_DNA"/>
</dbReference>
<evidence type="ECO:0000256" key="4">
    <source>
        <dbReference type="PROSITE-ProRule" id="PRU01024"/>
    </source>
</evidence>
<comment type="similarity">
    <text evidence="4">Belongs to the class I-like SAM-binding methyltransferase superfamily. RNA M5U methyltransferase family.</text>
</comment>
<feature type="active site" evidence="5">
    <location>
        <position position="616"/>
    </location>
</feature>
<dbReference type="PROSITE" id="PS01230">
    <property type="entry name" value="TRMA_1"/>
    <property type="match status" value="1"/>
</dbReference>
<dbReference type="Gene3D" id="2.40.50.1070">
    <property type="match status" value="1"/>
</dbReference>
<feature type="compositionally biased region" description="Polar residues" evidence="6">
    <location>
        <begin position="187"/>
        <end position="199"/>
    </location>
</feature>
<feature type="compositionally biased region" description="Basic residues" evidence="6">
    <location>
        <begin position="165"/>
        <end position="175"/>
    </location>
</feature>
<dbReference type="PROSITE" id="PS51687">
    <property type="entry name" value="SAM_MT_RNA_M5U"/>
    <property type="match status" value="1"/>
</dbReference>
<dbReference type="GO" id="GO:0032259">
    <property type="term" value="P:methylation"/>
    <property type="evidence" value="ECO:0007669"/>
    <property type="project" value="UniProtKB-KW"/>
</dbReference>
<feature type="non-terminal residue" evidence="7">
    <location>
        <position position="1"/>
    </location>
</feature>
<evidence type="ECO:0000313" key="8">
    <source>
        <dbReference type="Proteomes" id="UP000266841"/>
    </source>
</evidence>
<gene>
    <name evidence="7" type="ORF">THAOC_00720</name>
</gene>
<proteinExistence type="inferred from homology"/>
<feature type="active site" description="Nucleophile" evidence="4">
    <location>
        <position position="616"/>
    </location>
</feature>
<name>K0TIL7_THAOC</name>